<keyword evidence="4 8" id="KW-1003">Cell membrane</keyword>
<evidence type="ECO:0000256" key="4">
    <source>
        <dbReference type="ARBA" id="ARBA00022475"/>
    </source>
</evidence>
<evidence type="ECO:0000256" key="2">
    <source>
        <dbReference type="ARBA" id="ARBA00009142"/>
    </source>
</evidence>
<evidence type="ECO:0000256" key="3">
    <source>
        <dbReference type="ARBA" id="ARBA00022448"/>
    </source>
</evidence>
<dbReference type="Pfam" id="PF01925">
    <property type="entry name" value="TauE"/>
    <property type="match status" value="1"/>
</dbReference>
<feature type="transmembrane region" description="Helical" evidence="8">
    <location>
        <begin position="148"/>
        <end position="181"/>
    </location>
</feature>
<keyword evidence="5 8" id="KW-0812">Transmembrane</keyword>
<dbReference type="GO" id="GO:0005886">
    <property type="term" value="C:plasma membrane"/>
    <property type="evidence" value="ECO:0007669"/>
    <property type="project" value="UniProtKB-SubCell"/>
</dbReference>
<dbReference type="EMBL" id="FNCF01000002">
    <property type="protein sequence ID" value="SDF83458.1"/>
    <property type="molecule type" value="Genomic_DNA"/>
</dbReference>
<name>A0A1G7PB05_9ACTN</name>
<comment type="subcellular location">
    <subcellularLocation>
        <location evidence="1 8">Cell membrane</location>
        <topology evidence="1 8">Multi-pass membrane protein</topology>
    </subcellularLocation>
</comment>
<feature type="transmembrane region" description="Helical" evidence="8">
    <location>
        <begin position="241"/>
        <end position="259"/>
    </location>
</feature>
<evidence type="ECO:0000256" key="6">
    <source>
        <dbReference type="ARBA" id="ARBA00022989"/>
    </source>
</evidence>
<feature type="transmembrane region" description="Helical" evidence="8">
    <location>
        <begin position="110"/>
        <end position="128"/>
    </location>
</feature>
<dbReference type="InterPro" id="IPR002781">
    <property type="entry name" value="TM_pro_TauE-like"/>
</dbReference>
<dbReference type="InterPro" id="IPR052017">
    <property type="entry name" value="TSUP"/>
</dbReference>
<keyword evidence="3" id="KW-0813">Transport</keyword>
<keyword evidence="7 8" id="KW-0472">Membrane</keyword>
<organism evidence="9 10">
    <name type="scientific">Klenkia brasiliensis</name>
    <dbReference type="NCBI Taxonomy" id="333142"/>
    <lineage>
        <taxon>Bacteria</taxon>
        <taxon>Bacillati</taxon>
        <taxon>Actinomycetota</taxon>
        <taxon>Actinomycetes</taxon>
        <taxon>Geodermatophilales</taxon>
        <taxon>Geodermatophilaceae</taxon>
        <taxon>Klenkia</taxon>
    </lineage>
</organism>
<reference evidence="10" key="1">
    <citation type="submission" date="2016-10" db="EMBL/GenBank/DDBJ databases">
        <authorList>
            <person name="Varghese N."/>
            <person name="Submissions S."/>
        </authorList>
    </citation>
    <scope>NUCLEOTIDE SEQUENCE [LARGE SCALE GENOMIC DNA]</scope>
    <source>
        <strain evidence="10">DSM 44526</strain>
    </source>
</reference>
<evidence type="ECO:0000313" key="9">
    <source>
        <dbReference type="EMBL" id="SDF83458.1"/>
    </source>
</evidence>
<evidence type="ECO:0000256" key="1">
    <source>
        <dbReference type="ARBA" id="ARBA00004651"/>
    </source>
</evidence>
<comment type="similarity">
    <text evidence="2 8">Belongs to the 4-toluene sulfonate uptake permease (TSUP) (TC 2.A.102) family.</text>
</comment>
<dbReference type="RefSeq" id="WP_207507612.1">
    <property type="nucleotide sequence ID" value="NZ_FNCF01000002.1"/>
</dbReference>
<sequence length="267" mass="26804">MPALDLLPPDGSATSLLVLLLAAAAAGWVDAVVGGGGLVQLPALLLVGGLSPLQALATNKLASVAGTTTSALTYLRRTGTDLRTALPMAAVAFGLSLLGASVAARLPAEAIKPVIVVALVVVAAVTALRPSLGDLPRPRREALAHYGLAMALAAVIGFYDGVLGPGTGTFLVIGLVAVVGYDFLRASATAKVVNVATNLGALAFFLPTGAVLVGLGVLMAAANVAGAYLGARMAIARGNRFIRVVFLVVAGALVVRLSSDVWDDHRG</sequence>
<feature type="transmembrane region" description="Helical" evidence="8">
    <location>
        <begin position="201"/>
        <end position="229"/>
    </location>
</feature>
<keyword evidence="6 8" id="KW-1133">Transmembrane helix</keyword>
<feature type="transmembrane region" description="Helical" evidence="8">
    <location>
        <begin position="86"/>
        <end position="104"/>
    </location>
</feature>
<accession>A0A1G7PB05</accession>
<evidence type="ECO:0000256" key="7">
    <source>
        <dbReference type="ARBA" id="ARBA00023136"/>
    </source>
</evidence>
<dbReference type="Proteomes" id="UP000198863">
    <property type="component" value="Unassembled WGS sequence"/>
</dbReference>
<evidence type="ECO:0000256" key="8">
    <source>
        <dbReference type="RuleBase" id="RU363041"/>
    </source>
</evidence>
<dbReference type="PANTHER" id="PTHR30269:SF0">
    <property type="entry name" value="MEMBRANE TRANSPORTER PROTEIN YFCA-RELATED"/>
    <property type="match status" value="1"/>
</dbReference>
<evidence type="ECO:0000256" key="5">
    <source>
        <dbReference type="ARBA" id="ARBA00022692"/>
    </source>
</evidence>
<protein>
    <recommendedName>
        <fullName evidence="8">Probable membrane transporter protein</fullName>
    </recommendedName>
</protein>
<dbReference type="PANTHER" id="PTHR30269">
    <property type="entry name" value="TRANSMEMBRANE PROTEIN YFCA"/>
    <property type="match status" value="1"/>
</dbReference>
<evidence type="ECO:0000313" key="10">
    <source>
        <dbReference type="Proteomes" id="UP000198863"/>
    </source>
</evidence>
<gene>
    <name evidence="9" type="ORF">SAMN05660324_1020</name>
</gene>
<keyword evidence="10" id="KW-1185">Reference proteome</keyword>
<proteinExistence type="inferred from homology"/>
<dbReference type="AlphaFoldDB" id="A0A1G7PB05"/>